<sequence>MRLAVSGKIPRSAGARNGALSHCWGVSGLEPLLGGKRHFCFPSKVKAVTHTTHPFRALALRGDSGSASPATGRLRRRLHRPPPRVRFRYAPRPQQHGWASGRPSPARGAFSPVASQAGRARRKAERRLLFARRSVVAVGARAGAAPPPSPVWGRSAVPGWMEAAYVYRLAGALGSELQRLSDRFGTASLAGLVPQVVRLLELLETLAADGSPPGSLLGASSDEGPPGAAAERSLQVAEERLAEAQERERRLQSRLTQLEEEQQRALSRLARVQTQEEGPGRRERELMLQLKEVVDHQRDKIRAQDHEIQRKARDTEALQEQLNRFMTVNENLRRKVAVVQAQLRSALERKGEAEALWEMERRGRAAWPTRTSTPTEQEEGDVGGAAGPPEHPPDQRTFSKEELQQILQERNELKTSLFLVEEELAYYQRELLNGERVPALLLHAVKSAIKKQRKKIWAKMLGTEEEPMGREEEEEEEEEGEGWPIGSPGSDHTDGRLPPSRIKSFFSQWYHRSSQPSSTESRPGTWEILSAEDVGPGEEESDEAPPSGSSSPAPTSPLP</sequence>
<evidence type="ECO:0000259" key="7">
    <source>
        <dbReference type="PROSITE" id="PS51777"/>
    </source>
</evidence>
<keyword evidence="3 4" id="KW-0175">Coiled coil</keyword>
<feature type="region of interest" description="Disordered" evidence="5">
    <location>
        <begin position="61"/>
        <end position="119"/>
    </location>
</feature>
<feature type="region of interest" description="Disordered" evidence="5">
    <location>
        <begin position="211"/>
        <end position="231"/>
    </location>
</feature>
<dbReference type="GO" id="GO:0015031">
    <property type="term" value="P:protein transport"/>
    <property type="evidence" value="ECO:0007669"/>
    <property type="project" value="UniProtKB-KW"/>
</dbReference>
<feature type="compositionally biased region" description="Acidic residues" evidence="5">
    <location>
        <begin position="463"/>
        <end position="481"/>
    </location>
</feature>
<evidence type="ECO:0000256" key="2">
    <source>
        <dbReference type="ARBA" id="ARBA00022927"/>
    </source>
</evidence>
<dbReference type="PROSITE" id="PS51776">
    <property type="entry name" value="RH1"/>
    <property type="match status" value="1"/>
</dbReference>
<dbReference type="GO" id="GO:0051959">
    <property type="term" value="F:dynein light intermediate chain binding"/>
    <property type="evidence" value="ECO:0007669"/>
    <property type="project" value="TreeGrafter"/>
</dbReference>
<reference evidence="8 9" key="1">
    <citation type="journal article" date="2024" name="Proc. Natl. Acad. Sci. U.S.A.">
        <title>The genetic regulatory architecture and epigenomic basis for age-related changes in rattlesnake venom.</title>
        <authorList>
            <person name="Hogan M.P."/>
            <person name="Holding M.L."/>
            <person name="Nystrom G.S."/>
            <person name="Colston T.J."/>
            <person name="Bartlett D.A."/>
            <person name="Mason A.J."/>
            <person name="Ellsworth S.A."/>
            <person name="Rautsaw R.M."/>
            <person name="Lawrence K.C."/>
            <person name="Strickland J.L."/>
            <person name="He B."/>
            <person name="Fraser P."/>
            <person name="Margres M.J."/>
            <person name="Gilbert D.M."/>
            <person name="Gibbs H.L."/>
            <person name="Parkinson C.L."/>
            <person name="Rokyta D.R."/>
        </authorList>
    </citation>
    <scope>NUCLEOTIDE SEQUENCE [LARGE SCALE GENOMIC DNA]</scope>
    <source>
        <strain evidence="8">DRR0105</strain>
    </source>
</reference>
<evidence type="ECO:0000256" key="4">
    <source>
        <dbReference type="SAM" id="Coils"/>
    </source>
</evidence>
<dbReference type="Pfam" id="PF11461">
    <property type="entry name" value="RILP"/>
    <property type="match status" value="1"/>
</dbReference>
<feature type="compositionally biased region" description="Low complexity" evidence="5">
    <location>
        <begin position="211"/>
        <end position="221"/>
    </location>
</feature>
<dbReference type="InterPro" id="IPR034744">
    <property type="entry name" value="RH2"/>
</dbReference>
<keyword evidence="1" id="KW-0813">Transport</keyword>
<name>A0AAW1CEA0_CROAD</name>
<dbReference type="GO" id="GO:0060271">
    <property type="term" value="P:cilium assembly"/>
    <property type="evidence" value="ECO:0007669"/>
    <property type="project" value="TreeGrafter"/>
</dbReference>
<feature type="region of interest" description="Disordered" evidence="5">
    <location>
        <begin position="462"/>
        <end position="559"/>
    </location>
</feature>
<dbReference type="Gene3D" id="6.10.230.10">
    <property type="match status" value="1"/>
</dbReference>
<dbReference type="EMBL" id="JAOTOJ010000001">
    <property type="protein sequence ID" value="KAK9412702.1"/>
    <property type="molecule type" value="Genomic_DNA"/>
</dbReference>
<protein>
    <submittedName>
        <fullName evidence="8">Rab-interacting lysosomal protein</fullName>
    </submittedName>
</protein>
<dbReference type="GO" id="GO:0046983">
    <property type="term" value="F:protein dimerization activity"/>
    <property type="evidence" value="ECO:0007669"/>
    <property type="project" value="InterPro"/>
</dbReference>
<dbReference type="InterPro" id="IPR021563">
    <property type="entry name" value="RILP_dimer"/>
</dbReference>
<proteinExistence type="predicted"/>
<feature type="compositionally biased region" description="Polar residues" evidence="5">
    <location>
        <begin position="505"/>
        <end position="522"/>
    </location>
</feature>
<evidence type="ECO:0000313" key="9">
    <source>
        <dbReference type="Proteomes" id="UP001474421"/>
    </source>
</evidence>
<evidence type="ECO:0000256" key="3">
    <source>
        <dbReference type="ARBA" id="ARBA00023054"/>
    </source>
</evidence>
<dbReference type="Gene3D" id="1.20.58.1770">
    <property type="match status" value="1"/>
</dbReference>
<feature type="domain" description="RH2" evidence="7">
    <location>
        <begin position="395"/>
        <end position="472"/>
    </location>
</feature>
<dbReference type="PANTHER" id="PTHR21502">
    <property type="entry name" value="ZINC FINGER PROTEIN DZIP1"/>
    <property type="match status" value="1"/>
</dbReference>
<comment type="caution">
    <text evidence="8">The sequence shown here is derived from an EMBL/GenBank/DDBJ whole genome shotgun (WGS) entry which is preliminary data.</text>
</comment>
<feature type="compositionally biased region" description="Low complexity" evidence="5">
    <location>
        <begin position="544"/>
        <end position="553"/>
    </location>
</feature>
<dbReference type="PANTHER" id="PTHR21502:SF7">
    <property type="entry name" value="RAB-INTERACTING LYSOSOMAL PROTEIN"/>
    <property type="match status" value="1"/>
</dbReference>
<dbReference type="GO" id="GO:0045022">
    <property type="term" value="P:early endosome to late endosome transport"/>
    <property type="evidence" value="ECO:0007669"/>
    <property type="project" value="TreeGrafter"/>
</dbReference>
<evidence type="ECO:0000259" key="6">
    <source>
        <dbReference type="PROSITE" id="PS51776"/>
    </source>
</evidence>
<feature type="coiled-coil region" evidence="4">
    <location>
        <begin position="315"/>
        <end position="349"/>
    </location>
</feature>
<feature type="region of interest" description="Disordered" evidence="5">
    <location>
        <begin position="363"/>
        <end position="397"/>
    </location>
</feature>
<keyword evidence="9" id="KW-1185">Reference proteome</keyword>
<dbReference type="PROSITE" id="PS51777">
    <property type="entry name" value="RH2"/>
    <property type="match status" value="1"/>
</dbReference>
<organism evidence="8 9">
    <name type="scientific">Crotalus adamanteus</name>
    <name type="common">Eastern diamondback rattlesnake</name>
    <dbReference type="NCBI Taxonomy" id="8729"/>
    <lineage>
        <taxon>Eukaryota</taxon>
        <taxon>Metazoa</taxon>
        <taxon>Chordata</taxon>
        <taxon>Craniata</taxon>
        <taxon>Vertebrata</taxon>
        <taxon>Euteleostomi</taxon>
        <taxon>Lepidosauria</taxon>
        <taxon>Squamata</taxon>
        <taxon>Bifurcata</taxon>
        <taxon>Unidentata</taxon>
        <taxon>Episquamata</taxon>
        <taxon>Toxicofera</taxon>
        <taxon>Serpentes</taxon>
        <taxon>Colubroidea</taxon>
        <taxon>Viperidae</taxon>
        <taxon>Crotalinae</taxon>
        <taxon>Crotalus</taxon>
    </lineage>
</organism>
<accession>A0AAW1CEA0</accession>
<keyword evidence="2" id="KW-0653">Protein transport</keyword>
<feature type="compositionally biased region" description="Basic residues" evidence="5">
    <location>
        <begin position="73"/>
        <end position="89"/>
    </location>
</feature>
<dbReference type="Proteomes" id="UP001474421">
    <property type="component" value="Unassembled WGS sequence"/>
</dbReference>
<feature type="domain" description="RH1" evidence="6">
    <location>
        <begin position="149"/>
        <end position="258"/>
    </location>
</feature>
<dbReference type="GO" id="GO:0005764">
    <property type="term" value="C:lysosome"/>
    <property type="evidence" value="ECO:0007669"/>
    <property type="project" value="TreeGrafter"/>
</dbReference>
<dbReference type="Pfam" id="PF09744">
    <property type="entry name" value="RH1"/>
    <property type="match status" value="1"/>
</dbReference>
<dbReference type="AlphaFoldDB" id="A0AAW1CEA0"/>
<dbReference type="GO" id="GO:0036064">
    <property type="term" value="C:ciliary basal body"/>
    <property type="evidence" value="ECO:0007669"/>
    <property type="project" value="TreeGrafter"/>
</dbReference>
<dbReference type="SUPFAM" id="SSF161256">
    <property type="entry name" value="RILP dimerisation region"/>
    <property type="match status" value="1"/>
</dbReference>
<dbReference type="InterPro" id="IPR051241">
    <property type="entry name" value="DZIP_RILPL"/>
</dbReference>
<dbReference type="GO" id="GO:0031267">
    <property type="term" value="F:small GTPase binding"/>
    <property type="evidence" value="ECO:0007669"/>
    <property type="project" value="TreeGrafter"/>
</dbReference>
<dbReference type="InterPro" id="IPR034743">
    <property type="entry name" value="RH1"/>
</dbReference>
<gene>
    <name evidence="8" type="ORF">NXF25_003877</name>
</gene>
<evidence type="ECO:0000256" key="5">
    <source>
        <dbReference type="SAM" id="MobiDB-lite"/>
    </source>
</evidence>
<evidence type="ECO:0000256" key="1">
    <source>
        <dbReference type="ARBA" id="ARBA00022448"/>
    </source>
</evidence>
<evidence type="ECO:0000313" key="8">
    <source>
        <dbReference type="EMBL" id="KAK9412702.1"/>
    </source>
</evidence>